<keyword evidence="15" id="KW-1185">Reference proteome</keyword>
<dbReference type="PANTHER" id="PTHR31201">
    <property type="entry name" value="OS01G0585100 PROTEIN"/>
    <property type="match status" value="1"/>
</dbReference>
<comment type="subcellular location">
    <subcellularLocation>
        <location evidence="1">Membrane</location>
        <topology evidence="1">Multi-pass membrane protein</topology>
    </subcellularLocation>
</comment>
<feature type="transmembrane region" description="Helical" evidence="13">
    <location>
        <begin position="20"/>
        <end position="39"/>
    </location>
</feature>
<feature type="transmembrane region" description="Helical" evidence="13">
    <location>
        <begin position="69"/>
        <end position="89"/>
    </location>
</feature>
<keyword evidence="10" id="KW-0594">Phospholipid biosynthesis</keyword>
<evidence type="ECO:0000256" key="11">
    <source>
        <dbReference type="ARBA" id="ARBA00023264"/>
    </source>
</evidence>
<dbReference type="EMBL" id="SGPK01000681">
    <property type="protein sequence ID" value="THG99537.1"/>
    <property type="molecule type" value="Genomic_DNA"/>
</dbReference>
<gene>
    <name evidence="14" type="ORF">EW145_g7247</name>
</gene>
<dbReference type="GO" id="GO:0016746">
    <property type="term" value="F:acyltransferase activity"/>
    <property type="evidence" value="ECO:0007669"/>
    <property type="project" value="UniProtKB-KW"/>
</dbReference>
<evidence type="ECO:0000256" key="5">
    <source>
        <dbReference type="ARBA" id="ARBA00022679"/>
    </source>
</evidence>
<evidence type="ECO:0000256" key="10">
    <source>
        <dbReference type="ARBA" id="ARBA00023209"/>
    </source>
</evidence>
<keyword evidence="6 13" id="KW-0812">Transmembrane</keyword>
<evidence type="ECO:0000256" key="1">
    <source>
        <dbReference type="ARBA" id="ARBA00004141"/>
    </source>
</evidence>
<evidence type="ECO:0000256" key="6">
    <source>
        <dbReference type="ARBA" id="ARBA00022692"/>
    </source>
</evidence>
<evidence type="ECO:0000313" key="15">
    <source>
        <dbReference type="Proteomes" id="UP000308199"/>
    </source>
</evidence>
<evidence type="ECO:0000256" key="13">
    <source>
        <dbReference type="SAM" id="Phobius"/>
    </source>
</evidence>
<keyword evidence="7 13" id="KW-1133">Transmembrane helix</keyword>
<keyword evidence="11" id="KW-1208">Phospholipid metabolism</keyword>
<dbReference type="PANTHER" id="PTHR31201:SF1">
    <property type="entry name" value="GLYCEROPHOSPHOCHOLINE ACYLTRANSFERASE 1"/>
    <property type="match status" value="1"/>
</dbReference>
<comment type="similarity">
    <text evidence="2">Belongs to the GPC1 family.</text>
</comment>
<feature type="transmembrane region" description="Helical" evidence="13">
    <location>
        <begin position="126"/>
        <end position="145"/>
    </location>
</feature>
<sequence>MASLSTALQSVKVVRTMEKISFFFGVMSLLLTALLFGMAPQWLHITYTVQAAILLPLRAYYYKKRAWHYFLFDLCYYATILNFIFIWFAPSSATLWIACYCMSHGSLASAVITWRNSLVFHDFDKVTSLFIHIYAPLVFTVIRHHYPGVESRFPAVAKAPRLEPLKAFGFSAVIYIIWQALYYKFVLIDRRKKIESGERTTSFSWMLNDRRGVIGRMLGRVPQRYREFSFMTGQLIYTMVVELPVLVLYQSSFWSATYLLFLFSMSVWNGGGFYIEVFGRKFERELEALRKELAQVSASRSGADTPAERLDGLHSRTASEDDASVVTESPVFVAQDISLVETPISTLDLSDSSEQALATPTEKKKDK</sequence>
<name>A0A4S4KNZ0_9AGAM</name>
<protein>
    <recommendedName>
        <fullName evidence="3">Glycerophosphocholine acyltransferase 1</fullName>
    </recommendedName>
</protein>
<feature type="transmembrane region" description="Helical" evidence="13">
    <location>
        <begin position="255"/>
        <end position="275"/>
    </location>
</feature>
<evidence type="ECO:0000256" key="9">
    <source>
        <dbReference type="ARBA" id="ARBA00023136"/>
    </source>
</evidence>
<accession>A0A4S4KNZ0</accession>
<dbReference type="GO" id="GO:0006656">
    <property type="term" value="P:phosphatidylcholine biosynthetic process"/>
    <property type="evidence" value="ECO:0007669"/>
    <property type="project" value="TreeGrafter"/>
</dbReference>
<dbReference type="AlphaFoldDB" id="A0A4S4KNZ0"/>
<dbReference type="GO" id="GO:0016020">
    <property type="term" value="C:membrane"/>
    <property type="evidence" value="ECO:0007669"/>
    <property type="project" value="UniProtKB-SubCell"/>
</dbReference>
<evidence type="ECO:0000256" key="3">
    <source>
        <dbReference type="ARBA" id="ARBA00019082"/>
    </source>
</evidence>
<reference evidence="14 15" key="1">
    <citation type="submission" date="2019-02" db="EMBL/GenBank/DDBJ databases">
        <title>Genome sequencing of the rare red list fungi Phellinidium pouzarii.</title>
        <authorList>
            <person name="Buettner E."/>
            <person name="Kellner H."/>
        </authorList>
    </citation>
    <scope>NUCLEOTIDE SEQUENCE [LARGE SCALE GENOMIC DNA]</scope>
    <source>
        <strain evidence="14 15">DSM 108285</strain>
    </source>
</reference>
<organism evidence="14 15">
    <name type="scientific">Phellinidium pouzarii</name>
    <dbReference type="NCBI Taxonomy" id="167371"/>
    <lineage>
        <taxon>Eukaryota</taxon>
        <taxon>Fungi</taxon>
        <taxon>Dikarya</taxon>
        <taxon>Basidiomycota</taxon>
        <taxon>Agaricomycotina</taxon>
        <taxon>Agaricomycetes</taxon>
        <taxon>Hymenochaetales</taxon>
        <taxon>Hymenochaetaceae</taxon>
        <taxon>Phellinidium</taxon>
    </lineage>
</organism>
<feature type="transmembrane region" description="Helical" evidence="13">
    <location>
        <begin position="228"/>
        <end position="249"/>
    </location>
</feature>
<feature type="transmembrane region" description="Helical" evidence="13">
    <location>
        <begin position="95"/>
        <end position="114"/>
    </location>
</feature>
<dbReference type="Pfam" id="PF10998">
    <property type="entry name" value="DUF2838"/>
    <property type="match status" value="1"/>
</dbReference>
<evidence type="ECO:0000256" key="4">
    <source>
        <dbReference type="ARBA" id="ARBA00022516"/>
    </source>
</evidence>
<evidence type="ECO:0000256" key="2">
    <source>
        <dbReference type="ARBA" id="ARBA00006675"/>
    </source>
</evidence>
<dbReference type="InterPro" id="IPR021261">
    <property type="entry name" value="GPCAT"/>
</dbReference>
<feature type="transmembrane region" description="Helical" evidence="13">
    <location>
        <begin position="45"/>
        <end position="62"/>
    </location>
</feature>
<feature type="transmembrane region" description="Helical" evidence="13">
    <location>
        <begin position="165"/>
        <end position="183"/>
    </location>
</feature>
<keyword evidence="8" id="KW-0443">Lipid metabolism</keyword>
<evidence type="ECO:0000313" key="14">
    <source>
        <dbReference type="EMBL" id="THG99537.1"/>
    </source>
</evidence>
<keyword evidence="9 13" id="KW-0472">Membrane</keyword>
<keyword evidence="4" id="KW-0444">Lipid biosynthesis</keyword>
<proteinExistence type="inferred from homology"/>
<comment type="caution">
    <text evidence="14">The sequence shown here is derived from an EMBL/GenBank/DDBJ whole genome shotgun (WGS) entry which is preliminary data.</text>
</comment>
<evidence type="ECO:0000256" key="8">
    <source>
        <dbReference type="ARBA" id="ARBA00023098"/>
    </source>
</evidence>
<dbReference type="OrthoDB" id="406287at2759"/>
<keyword evidence="12" id="KW-0012">Acyltransferase</keyword>
<evidence type="ECO:0000256" key="7">
    <source>
        <dbReference type="ARBA" id="ARBA00022989"/>
    </source>
</evidence>
<evidence type="ECO:0000256" key="12">
    <source>
        <dbReference type="ARBA" id="ARBA00023315"/>
    </source>
</evidence>
<dbReference type="Proteomes" id="UP000308199">
    <property type="component" value="Unassembled WGS sequence"/>
</dbReference>
<keyword evidence="5" id="KW-0808">Transferase</keyword>